<dbReference type="SUPFAM" id="SSF56037">
    <property type="entry name" value="PheT/TilS domain"/>
    <property type="match status" value="1"/>
</dbReference>
<reference evidence="2 3" key="1">
    <citation type="submission" date="2016-10" db="EMBL/GenBank/DDBJ databases">
        <authorList>
            <person name="Varghese N."/>
            <person name="Submissions S."/>
        </authorList>
    </citation>
    <scope>NUCLEOTIDE SEQUENCE [LARGE SCALE GENOMIC DNA]</scope>
    <source>
        <strain evidence="2 3">DSM 13796</strain>
    </source>
</reference>
<dbReference type="GeneID" id="93711485"/>
<dbReference type="SMART" id="SM00873">
    <property type="entry name" value="B3_4"/>
    <property type="match status" value="1"/>
</dbReference>
<dbReference type="InterPro" id="IPR020825">
    <property type="entry name" value="Phe-tRNA_synthase-like_B3/B4"/>
</dbReference>
<dbReference type="Pfam" id="PF03483">
    <property type="entry name" value="B3_4"/>
    <property type="match status" value="1"/>
</dbReference>
<comment type="caution">
    <text evidence="2">The sequence shown here is derived from an EMBL/GenBank/DDBJ whole genome shotgun (WGS) entry which is preliminary data.</text>
</comment>
<organism evidence="2 3">
    <name type="scientific">Priestia endophytica DSM 13796</name>
    <dbReference type="NCBI Taxonomy" id="1121089"/>
    <lineage>
        <taxon>Bacteria</taxon>
        <taxon>Bacillati</taxon>
        <taxon>Bacillota</taxon>
        <taxon>Bacilli</taxon>
        <taxon>Bacillales</taxon>
        <taxon>Bacillaceae</taxon>
        <taxon>Priestia</taxon>
    </lineage>
</organism>
<dbReference type="Gene3D" id="3.50.40.10">
    <property type="entry name" value="Phenylalanyl-trna Synthetase, Chain B, domain 3"/>
    <property type="match status" value="1"/>
</dbReference>
<dbReference type="InterPro" id="IPR005146">
    <property type="entry name" value="B3/B4_tRNA-bd"/>
</dbReference>
<evidence type="ECO:0000313" key="2">
    <source>
        <dbReference type="EMBL" id="SFQ70571.1"/>
    </source>
</evidence>
<dbReference type="EMBL" id="FOXX01000007">
    <property type="protein sequence ID" value="SFQ70571.1"/>
    <property type="molecule type" value="Genomic_DNA"/>
</dbReference>
<protein>
    <submittedName>
        <fullName evidence="2">B3/B4 domain-containing protein (DNA/RNA-binding domain of Phe-tRNA-synthetase)</fullName>
    </submittedName>
</protein>
<accession>A0A1I6APG4</accession>
<gene>
    <name evidence="2" type="ORF">SAMN02745910_02856</name>
</gene>
<sequence length="221" mass="24987">MEIKLSNTLIEKVPGFKVGVIQYNNIEIGESPQMLRGRLQLFQESIHFDLQDKNVTDFEGIKEWRQVFKTVGTDPSRYRPSIEALYRRIKKHTYLQPVHSGVDLNNFFSLEYQVPIGLYDFDALEGDILITIGDENAHYEGLNGRNVTFSNSIVSLDNQGAFGSPYVDSVRTKVTATTKNALQIVYLKPSTDLDNAERLLSSLQQMFNQIHGGEGRALVIS</sequence>
<evidence type="ECO:0000313" key="3">
    <source>
        <dbReference type="Proteomes" id="UP000182762"/>
    </source>
</evidence>
<evidence type="ECO:0000259" key="1">
    <source>
        <dbReference type="SMART" id="SM00873"/>
    </source>
</evidence>
<feature type="domain" description="B3/B4 tRNA-binding" evidence="1">
    <location>
        <begin position="62"/>
        <end position="212"/>
    </location>
</feature>
<dbReference type="PANTHER" id="PTHR39209">
    <property type="match status" value="1"/>
</dbReference>
<dbReference type="PANTHER" id="PTHR39209:SF2">
    <property type="entry name" value="CYTOPLASMIC PROTEIN"/>
    <property type="match status" value="1"/>
</dbReference>
<name>A0A1I6APG4_9BACI</name>
<keyword evidence="3" id="KW-1185">Reference proteome</keyword>
<proteinExistence type="predicted"/>
<dbReference type="Proteomes" id="UP000182762">
    <property type="component" value="Unassembled WGS sequence"/>
</dbReference>
<dbReference type="RefSeq" id="WP_061803173.1">
    <property type="nucleotide sequence ID" value="NZ_FOXX01000007.1"/>
</dbReference>